<reference evidence="1 2" key="1">
    <citation type="journal article" date="2015" name="Genome Announc.">
        <title>Expanding the biotechnology potential of lactobacilli through comparative genomics of 213 strains and associated genera.</title>
        <authorList>
            <person name="Sun Z."/>
            <person name="Harris H.M."/>
            <person name="McCann A."/>
            <person name="Guo C."/>
            <person name="Argimon S."/>
            <person name="Zhang W."/>
            <person name="Yang X."/>
            <person name="Jeffery I.B."/>
            <person name="Cooney J.C."/>
            <person name="Kagawa T.F."/>
            <person name="Liu W."/>
            <person name="Song Y."/>
            <person name="Salvetti E."/>
            <person name="Wrobel A."/>
            <person name="Rasinkangas P."/>
            <person name="Parkhill J."/>
            <person name="Rea M.C."/>
            <person name="O'Sullivan O."/>
            <person name="Ritari J."/>
            <person name="Douillard F.P."/>
            <person name="Paul Ross R."/>
            <person name="Yang R."/>
            <person name="Briner A.E."/>
            <person name="Felis G.E."/>
            <person name="de Vos W.M."/>
            <person name="Barrangou R."/>
            <person name="Klaenhammer T.R."/>
            <person name="Caufield P.W."/>
            <person name="Cui Y."/>
            <person name="Zhang H."/>
            <person name="O'Toole P.W."/>
        </authorList>
    </citation>
    <scope>NUCLEOTIDE SEQUENCE [LARGE SCALE GENOMIC DNA]</scope>
    <source>
        <strain evidence="1 2">DSM 19909</strain>
    </source>
</reference>
<protein>
    <submittedName>
        <fullName evidence="1">Uncharacterized protein</fullName>
    </submittedName>
</protein>
<dbReference type="AlphaFoldDB" id="A0A0R1LZR6"/>
<accession>A0A0R1LZR6</accession>
<dbReference type="Proteomes" id="UP000051160">
    <property type="component" value="Unassembled WGS sequence"/>
</dbReference>
<organism evidence="1 2">
    <name type="scientific">Secundilactobacillus odoratitofui DSM 19909 = JCM 15043</name>
    <dbReference type="NCBI Taxonomy" id="1423776"/>
    <lineage>
        <taxon>Bacteria</taxon>
        <taxon>Bacillati</taxon>
        <taxon>Bacillota</taxon>
        <taxon>Bacilli</taxon>
        <taxon>Lactobacillales</taxon>
        <taxon>Lactobacillaceae</taxon>
        <taxon>Secundilactobacillus</taxon>
    </lineage>
</organism>
<evidence type="ECO:0000313" key="2">
    <source>
        <dbReference type="Proteomes" id="UP000051160"/>
    </source>
</evidence>
<proteinExistence type="predicted"/>
<dbReference type="RefSeq" id="WP_156660411.1">
    <property type="nucleotide sequence ID" value="NZ_AZEE01000028.1"/>
</dbReference>
<sequence>MNFISFIIVLFLIAGAWELHQSASRQHANSKHFVATPKRGYMQLFAKLLHLS</sequence>
<name>A0A0R1LZR6_9LACO</name>
<dbReference type="EMBL" id="AZEE01000028">
    <property type="protein sequence ID" value="KRK97962.1"/>
    <property type="molecule type" value="Genomic_DNA"/>
</dbReference>
<comment type="caution">
    <text evidence="1">The sequence shown here is derived from an EMBL/GenBank/DDBJ whole genome shotgun (WGS) entry which is preliminary data.</text>
</comment>
<keyword evidence="2" id="KW-1185">Reference proteome</keyword>
<evidence type="ECO:0000313" key="1">
    <source>
        <dbReference type="EMBL" id="KRK97962.1"/>
    </source>
</evidence>
<gene>
    <name evidence="1" type="ORF">FD04_GL000937</name>
</gene>
<dbReference type="PATRIC" id="fig|1423776.4.peg.946"/>